<dbReference type="GO" id="GO:0004930">
    <property type="term" value="F:G protein-coupled receptor activity"/>
    <property type="evidence" value="ECO:0007669"/>
    <property type="project" value="UniProtKB-KW"/>
</dbReference>
<dbReference type="Proteomes" id="UP000708208">
    <property type="component" value="Unassembled WGS sequence"/>
</dbReference>
<keyword evidence="3 10" id="KW-0812">Transmembrane</keyword>
<evidence type="ECO:0000259" key="11">
    <source>
        <dbReference type="PROSITE" id="PS50262"/>
    </source>
</evidence>
<comment type="caution">
    <text evidence="12">The sequence shown here is derived from an EMBL/GenBank/DDBJ whole genome shotgun (WGS) entry which is preliminary data.</text>
</comment>
<evidence type="ECO:0000256" key="8">
    <source>
        <dbReference type="ARBA" id="ARBA00023224"/>
    </source>
</evidence>
<dbReference type="InterPro" id="IPR000276">
    <property type="entry name" value="GPCR_Rhodpsn"/>
</dbReference>
<dbReference type="PANTHER" id="PTHR24240">
    <property type="entry name" value="OPSIN"/>
    <property type="match status" value="1"/>
</dbReference>
<dbReference type="PROSITE" id="PS00237">
    <property type="entry name" value="G_PROTEIN_RECEP_F1_1"/>
    <property type="match status" value="1"/>
</dbReference>
<gene>
    <name evidence="12" type="ORF">AFUS01_LOCUS47027</name>
</gene>
<evidence type="ECO:0000256" key="6">
    <source>
        <dbReference type="ARBA" id="ARBA00023136"/>
    </source>
</evidence>
<feature type="domain" description="G-protein coupled receptors family 1 profile" evidence="11">
    <location>
        <begin position="1"/>
        <end position="255"/>
    </location>
</feature>
<evidence type="ECO:0000256" key="7">
    <source>
        <dbReference type="ARBA" id="ARBA00023170"/>
    </source>
</evidence>
<comment type="subcellular location">
    <subcellularLocation>
        <location evidence="1">Membrane</location>
        <topology evidence="1">Multi-pass membrane protein</topology>
    </subcellularLocation>
</comment>
<comment type="similarity">
    <text evidence="2">Belongs to the G-protein coupled receptor 1 family.</text>
</comment>
<evidence type="ECO:0000256" key="4">
    <source>
        <dbReference type="ARBA" id="ARBA00022989"/>
    </source>
</evidence>
<keyword evidence="5" id="KW-0297">G-protein coupled receptor</keyword>
<dbReference type="SUPFAM" id="SSF81321">
    <property type="entry name" value="Family A G protein-coupled receptor-like"/>
    <property type="match status" value="1"/>
</dbReference>
<dbReference type="OrthoDB" id="9996086at2759"/>
<keyword evidence="7" id="KW-0675">Receptor</keyword>
<evidence type="ECO:0000256" key="1">
    <source>
        <dbReference type="ARBA" id="ARBA00004141"/>
    </source>
</evidence>
<keyword evidence="13" id="KW-1185">Reference proteome</keyword>
<organism evidence="12 13">
    <name type="scientific">Allacma fusca</name>
    <dbReference type="NCBI Taxonomy" id="39272"/>
    <lineage>
        <taxon>Eukaryota</taxon>
        <taxon>Metazoa</taxon>
        <taxon>Ecdysozoa</taxon>
        <taxon>Arthropoda</taxon>
        <taxon>Hexapoda</taxon>
        <taxon>Collembola</taxon>
        <taxon>Symphypleona</taxon>
        <taxon>Sminthuridae</taxon>
        <taxon>Allacma</taxon>
    </lineage>
</organism>
<evidence type="ECO:0000256" key="9">
    <source>
        <dbReference type="ARBA" id="ARBA00023305"/>
    </source>
</evidence>
<keyword evidence="8" id="KW-0807">Transducer</keyword>
<protein>
    <recommendedName>
        <fullName evidence="11">G-protein coupled receptors family 1 profile domain-containing protein</fullName>
    </recommendedName>
</protein>
<accession>A0A8J2PYC4</accession>
<keyword evidence="6 10" id="KW-0472">Membrane</keyword>
<keyword evidence="9" id="KW-0716">Sensory transduction</keyword>
<feature type="non-terminal residue" evidence="12">
    <location>
        <position position="1"/>
    </location>
</feature>
<keyword evidence="4 10" id="KW-1133">Transmembrane helix</keyword>
<feature type="transmembrane region" description="Helical" evidence="10">
    <location>
        <begin position="58"/>
        <end position="79"/>
    </location>
</feature>
<dbReference type="InterPro" id="IPR050125">
    <property type="entry name" value="GPCR_opsins"/>
</dbReference>
<name>A0A8J2PYC4_9HEXA</name>
<dbReference type="InterPro" id="IPR017452">
    <property type="entry name" value="GPCR_Rhodpsn_7TM"/>
</dbReference>
<keyword evidence="9" id="KW-0844">Vision</keyword>
<reference evidence="12" key="1">
    <citation type="submission" date="2021-06" db="EMBL/GenBank/DDBJ databases">
        <authorList>
            <person name="Hodson N. C."/>
            <person name="Mongue J. A."/>
            <person name="Jaron S. K."/>
        </authorList>
    </citation>
    <scope>NUCLEOTIDE SEQUENCE</scope>
</reference>
<dbReference type="GO" id="GO:0007601">
    <property type="term" value="P:visual perception"/>
    <property type="evidence" value="ECO:0007669"/>
    <property type="project" value="UniProtKB-KW"/>
</dbReference>
<dbReference type="AlphaFoldDB" id="A0A8J2PYC4"/>
<sequence length="744" mass="82496">MRYASKPFEMRYRRMRGGGGPLILSLASGDLMVSIWHFMPAYSSFTERWSFGDFGCEIYAASVGIGGMASLITLSVIAADRFSVIMGRPLPWLSGKKTCISIWFFCLILVTPPFLGWSRYVREGLETSCSWDYTTRTWNNRTYYIFILFFGFVVPVSVILVSYIGILRIVCQHSNTMKGVTRNGIVHNKRRPTKNDLRTAQVILTIIVCFLMSWTPYAVVSVVGQFGDASSLTPLGTALPAIFAKASVIYNPIVYGLSHPHFRSAIRMLKARHFPNGRHYGPHDRYHYHPPGYHGARYSTGRRHIVDGNVRFTDEFQKNRTSRQCGLFGRHSESGTCNRDQGISQRTYCSSRSSVTDYPLNRKGWIMTQQYSTGMDSDVLTGRTCTAGNDELGGLSEMNSVAQSEPDLVSDEGLVELPDCTSMSTCCSSRKKQLIQKSFFRSENCLENLLKDDCTECTSLTGDDGMGPTSVAMSSAKAVKSHEFDTKYGTSSTSRGLISTNKSPESQFRGSQLCETGKTCQKLDGGERRGVVREIYSTAGDRTGDHLKESMSIENFVSSSCRSAICSSNPSPRLYSFRSVVAGGHHAYARNDVVLLKRTKCVTKIRRINPEASPRHPRLTVSAMYVTSVLILGTPLKSSQVVLVTLTESVRGPDPKIKKSQDHLTSEIQILTFNLAGTVLDSSCITSNSEDDSVAVFEDDEQSFYDSVVNSPSNLSELFRSMSSGNYGASSDRSLTMHNDSVRE</sequence>
<evidence type="ECO:0000256" key="5">
    <source>
        <dbReference type="ARBA" id="ARBA00023040"/>
    </source>
</evidence>
<dbReference type="EMBL" id="CAJVCH010571624">
    <property type="protein sequence ID" value="CAG7838004.1"/>
    <property type="molecule type" value="Genomic_DNA"/>
</dbReference>
<feature type="transmembrane region" description="Helical" evidence="10">
    <location>
        <begin position="143"/>
        <end position="167"/>
    </location>
</feature>
<proteinExistence type="inferred from homology"/>
<feature type="transmembrane region" description="Helical" evidence="10">
    <location>
        <begin position="100"/>
        <end position="118"/>
    </location>
</feature>
<feature type="transmembrane region" description="Helical" evidence="10">
    <location>
        <begin position="199"/>
        <end position="217"/>
    </location>
</feature>
<dbReference type="PROSITE" id="PS50262">
    <property type="entry name" value="G_PROTEIN_RECEP_F1_2"/>
    <property type="match status" value="1"/>
</dbReference>
<evidence type="ECO:0000256" key="10">
    <source>
        <dbReference type="SAM" id="Phobius"/>
    </source>
</evidence>
<evidence type="ECO:0000313" key="12">
    <source>
        <dbReference type="EMBL" id="CAG7838004.1"/>
    </source>
</evidence>
<dbReference type="Pfam" id="PF00001">
    <property type="entry name" value="7tm_1"/>
    <property type="match status" value="1"/>
</dbReference>
<feature type="transmembrane region" description="Helical" evidence="10">
    <location>
        <begin position="21"/>
        <end position="38"/>
    </location>
</feature>
<evidence type="ECO:0000313" key="13">
    <source>
        <dbReference type="Proteomes" id="UP000708208"/>
    </source>
</evidence>
<dbReference type="GO" id="GO:0016020">
    <property type="term" value="C:membrane"/>
    <property type="evidence" value="ECO:0007669"/>
    <property type="project" value="UniProtKB-SubCell"/>
</dbReference>
<evidence type="ECO:0000256" key="2">
    <source>
        <dbReference type="ARBA" id="ARBA00010663"/>
    </source>
</evidence>
<evidence type="ECO:0000256" key="3">
    <source>
        <dbReference type="ARBA" id="ARBA00022692"/>
    </source>
</evidence>